<gene>
    <name evidence="1" type="ORF">A3A97_01165</name>
</gene>
<dbReference type="Proteomes" id="UP000176951">
    <property type="component" value="Unassembled WGS sequence"/>
</dbReference>
<accession>A0A1G2PWM4</accession>
<sequence>MASDGCCKLGSPRTALNIIDSLVDEYKFTEKEVAEMISVSVYELKEFRTLGTLLTGETRERLIRIRDIIIVQLHQFLSHQGINEWFHAKLRYLKGRTPFELLREDNSSLVYEAASAYADGAYL</sequence>
<evidence type="ECO:0008006" key="3">
    <source>
        <dbReference type="Google" id="ProtNLM"/>
    </source>
</evidence>
<reference evidence="1 2" key="1">
    <citation type="journal article" date="2016" name="Nat. Commun.">
        <title>Thousands of microbial genomes shed light on interconnected biogeochemical processes in an aquifer system.</title>
        <authorList>
            <person name="Anantharaman K."/>
            <person name="Brown C.T."/>
            <person name="Hug L.A."/>
            <person name="Sharon I."/>
            <person name="Castelle C.J."/>
            <person name="Probst A.J."/>
            <person name="Thomas B.C."/>
            <person name="Singh A."/>
            <person name="Wilkins M.J."/>
            <person name="Karaoz U."/>
            <person name="Brodie E.L."/>
            <person name="Williams K.H."/>
            <person name="Hubbard S.S."/>
            <person name="Banfield J.F."/>
        </authorList>
    </citation>
    <scope>NUCLEOTIDE SEQUENCE [LARGE SCALE GENOMIC DNA]</scope>
</reference>
<evidence type="ECO:0000313" key="1">
    <source>
        <dbReference type="EMBL" id="OHA52734.1"/>
    </source>
</evidence>
<dbReference type="EMBL" id="MHSW01000005">
    <property type="protein sequence ID" value="OHA52734.1"/>
    <property type="molecule type" value="Genomic_DNA"/>
</dbReference>
<name>A0A1G2PWM4_9BACT</name>
<organism evidence="1 2">
    <name type="scientific">Candidatus Terrybacteria bacterium RIFCSPLOWO2_01_FULL_40_23</name>
    <dbReference type="NCBI Taxonomy" id="1802366"/>
    <lineage>
        <taxon>Bacteria</taxon>
        <taxon>Candidatus Terryibacteriota</taxon>
    </lineage>
</organism>
<proteinExistence type="predicted"/>
<protein>
    <recommendedName>
        <fullName evidence="3">Antitoxin Xre/MbcA/ParS-like toxin-binding domain-containing protein</fullName>
    </recommendedName>
</protein>
<comment type="caution">
    <text evidence="1">The sequence shown here is derived from an EMBL/GenBank/DDBJ whole genome shotgun (WGS) entry which is preliminary data.</text>
</comment>
<evidence type="ECO:0000313" key="2">
    <source>
        <dbReference type="Proteomes" id="UP000176951"/>
    </source>
</evidence>
<dbReference type="AlphaFoldDB" id="A0A1G2PWM4"/>